<name>A0A077B255_9PROT</name>
<feature type="chain" id="PRO_5001717125" evidence="2">
    <location>
        <begin position="18"/>
        <end position="296"/>
    </location>
</feature>
<gene>
    <name evidence="3" type="ORF">ID47_10320</name>
</gene>
<protein>
    <submittedName>
        <fullName evidence="3">Uncharacterized protein</fullName>
    </submittedName>
</protein>
<evidence type="ECO:0000313" key="3">
    <source>
        <dbReference type="EMBL" id="AIK97040.1"/>
    </source>
</evidence>
<accession>A0A077B255</accession>
<feature type="compositionally biased region" description="Pro residues" evidence="1">
    <location>
        <begin position="181"/>
        <end position="193"/>
    </location>
</feature>
<dbReference type="Proteomes" id="UP000028926">
    <property type="component" value="Chromosome"/>
</dbReference>
<dbReference type="OrthoDB" id="9826428at2"/>
<organism evidence="3 4">
    <name type="scientific">Candidatus Odyssella acanthamoebae</name>
    <dbReference type="NCBI Taxonomy" id="91604"/>
    <lineage>
        <taxon>Bacteria</taxon>
        <taxon>Pseudomonadati</taxon>
        <taxon>Pseudomonadota</taxon>
        <taxon>Alphaproteobacteria</taxon>
        <taxon>Holosporales</taxon>
        <taxon>Candidatus Paracaedibacteraceae</taxon>
        <taxon>Candidatus Odyssella</taxon>
    </lineage>
</organism>
<feature type="region of interest" description="Disordered" evidence="1">
    <location>
        <begin position="177"/>
        <end position="217"/>
    </location>
</feature>
<evidence type="ECO:0000313" key="4">
    <source>
        <dbReference type="Proteomes" id="UP000028926"/>
    </source>
</evidence>
<dbReference type="EMBL" id="CP008941">
    <property type="protein sequence ID" value="AIK97040.1"/>
    <property type="molecule type" value="Genomic_DNA"/>
</dbReference>
<dbReference type="HOGENOM" id="CLU_939050_0_0_5"/>
<dbReference type="RefSeq" id="WP_038466040.1">
    <property type="nucleotide sequence ID" value="NZ_CP008941.1"/>
</dbReference>
<evidence type="ECO:0000256" key="1">
    <source>
        <dbReference type="SAM" id="MobiDB-lite"/>
    </source>
</evidence>
<dbReference type="KEGG" id="paca:ID47_10320"/>
<dbReference type="eggNOG" id="ENOG5030TRS">
    <property type="taxonomic scope" value="Bacteria"/>
</dbReference>
<evidence type="ECO:0000256" key="2">
    <source>
        <dbReference type="SAM" id="SignalP"/>
    </source>
</evidence>
<sequence>MRKFLYLSALLSCLSSAAEIQGHSKEQILIEMVHNSIHAALEQYHKDDWHEIRDLASRFWRDPSSPLEQEVNIRVNKFHNFLLRTFNYDKKASLTILKHYFDYQLDCLQLDYENAPKSRFQVWSNIPPQYHATLAFEIVASNMGIKIGTDYHGHYALASEQARIIDDQQQKLKDELSKAFLPPPPPPPSPSLSPLPKLKHTQKHTKDGMPLIKLNGPLGESKSVPKITKIGSSALSRDILTEIKKKPIKLKPAADRMLRDKPISEENDFTALLKRRLEKIRYSIQDREEETEEEKG</sequence>
<keyword evidence="2" id="KW-0732">Signal</keyword>
<dbReference type="AlphaFoldDB" id="A0A077B255"/>
<feature type="signal peptide" evidence="2">
    <location>
        <begin position="1"/>
        <end position="17"/>
    </location>
</feature>
<keyword evidence="4" id="KW-1185">Reference proteome</keyword>
<proteinExistence type="predicted"/>
<reference evidence="3 4" key="1">
    <citation type="submission" date="2014-07" db="EMBL/GenBank/DDBJ databases">
        <title>Comparative genomic insights into amoeba endosymbionts belonging to the families of Holosporaceae and Candidatus Midichloriaceae within Rickettsiales.</title>
        <authorList>
            <person name="Wang Z."/>
            <person name="Wu M."/>
        </authorList>
    </citation>
    <scope>NUCLEOTIDE SEQUENCE [LARGE SCALE GENOMIC DNA]</scope>
    <source>
        <strain evidence="3">PRA3</strain>
    </source>
</reference>